<comment type="cofactor">
    <cofactor evidence="10">
        <name>[2Fe-2S] cluster</name>
        <dbReference type="ChEBI" id="CHEBI:190135"/>
    </cofactor>
    <text evidence="10">Binds 1 [2Fe-2S] cluster.</text>
</comment>
<dbReference type="InterPro" id="IPR050573">
    <property type="entry name" value="SDH/FRD_Iron-Sulfur"/>
</dbReference>
<organism evidence="13 14">
    <name type="scientific">Nocardiopsis suaedae</name>
    <dbReference type="NCBI Taxonomy" id="3018444"/>
    <lineage>
        <taxon>Bacteria</taxon>
        <taxon>Bacillati</taxon>
        <taxon>Actinomycetota</taxon>
        <taxon>Actinomycetes</taxon>
        <taxon>Streptosporangiales</taxon>
        <taxon>Nocardiopsidaceae</taxon>
        <taxon>Nocardiopsis</taxon>
    </lineage>
</organism>
<comment type="cofactor">
    <cofactor evidence="10">
        <name>[3Fe-4S] cluster</name>
        <dbReference type="ChEBI" id="CHEBI:21137"/>
    </cofactor>
    <text evidence="10">Binds 1 [3Fe-4S] cluster.</text>
</comment>
<reference evidence="13" key="1">
    <citation type="submission" date="2023-01" db="EMBL/GenBank/DDBJ databases">
        <title>Draft genome sequence of Nocardiopsis sp. LSu2-4 isolated from halophytes.</title>
        <authorList>
            <person name="Duangmal K."/>
            <person name="Chantavorakit T."/>
        </authorList>
    </citation>
    <scope>NUCLEOTIDE SEQUENCE</scope>
    <source>
        <strain evidence="13">LSu2-4</strain>
    </source>
</reference>
<dbReference type="Pfam" id="PF13085">
    <property type="entry name" value="Fer2_3"/>
    <property type="match status" value="1"/>
</dbReference>
<dbReference type="InterPro" id="IPR001041">
    <property type="entry name" value="2Fe-2S_ferredoxin-type"/>
</dbReference>
<keyword evidence="8 10" id="KW-0411">Iron-sulfur</keyword>
<dbReference type="InterPro" id="IPR017900">
    <property type="entry name" value="4Fe4S_Fe_S_CS"/>
</dbReference>
<keyword evidence="4 10" id="KW-0001">2Fe-2S</keyword>
<keyword evidence="6" id="KW-0560">Oxidoreductase</keyword>
<dbReference type="PROSITE" id="PS51085">
    <property type="entry name" value="2FE2S_FER_2"/>
    <property type="match status" value="1"/>
</dbReference>
<dbReference type="Gene3D" id="1.10.1060.10">
    <property type="entry name" value="Alpha-helical ferredoxin"/>
    <property type="match status" value="1"/>
</dbReference>
<dbReference type="EMBL" id="JAQFWP010000073">
    <property type="protein sequence ID" value="MDA2808157.1"/>
    <property type="molecule type" value="Genomic_DNA"/>
</dbReference>
<keyword evidence="2 10" id="KW-0004">4Fe-4S</keyword>
<dbReference type="PANTHER" id="PTHR11921">
    <property type="entry name" value="SUCCINATE DEHYDROGENASE IRON-SULFUR PROTEIN"/>
    <property type="match status" value="1"/>
</dbReference>
<dbReference type="PROSITE" id="PS51379">
    <property type="entry name" value="4FE4S_FER_2"/>
    <property type="match status" value="1"/>
</dbReference>
<evidence type="ECO:0000256" key="1">
    <source>
        <dbReference type="ARBA" id="ARBA00009433"/>
    </source>
</evidence>
<keyword evidence="14" id="KW-1185">Reference proteome</keyword>
<sequence length="249" mass="26505">MNITLRVWRQKGRDDSGRMVTYKVEDVNPDMSFLEMLDVLNEKLTLSGEDPVAFDHDCREGICGACGVVINGVAHGPENTTTCQLHMRSFNDGDEITIEPWRAKAFPVVKDLVVDRGSFDRVIQAGGYISAPTGTAPDAHATPVPKADADRAFDAATCIGCGACVAACPNASGMLFTAAKITHLGSVPQGQPERDARVINMINQHDAEDFGGCTNIGECAAVCPKGIPLDTISQLNRDLLGALASSKSE</sequence>
<dbReference type="PANTHER" id="PTHR11921:SF41">
    <property type="entry name" value="SUCCINATE DEHYDROGENASE"/>
    <property type="match status" value="1"/>
</dbReference>
<keyword evidence="7 10" id="KW-0408">Iron</keyword>
<dbReference type="SUPFAM" id="SSF54292">
    <property type="entry name" value="2Fe-2S ferredoxin-like"/>
    <property type="match status" value="1"/>
</dbReference>
<evidence type="ECO:0000256" key="6">
    <source>
        <dbReference type="ARBA" id="ARBA00023002"/>
    </source>
</evidence>
<name>A0ABT4TTZ3_9ACTN</name>
<evidence type="ECO:0000313" key="14">
    <source>
        <dbReference type="Proteomes" id="UP001165685"/>
    </source>
</evidence>
<dbReference type="SUPFAM" id="SSF46548">
    <property type="entry name" value="alpha-helical ferredoxin"/>
    <property type="match status" value="1"/>
</dbReference>
<dbReference type="InterPro" id="IPR009051">
    <property type="entry name" value="Helical_ferredxn"/>
</dbReference>
<evidence type="ECO:0000256" key="2">
    <source>
        <dbReference type="ARBA" id="ARBA00022485"/>
    </source>
</evidence>
<dbReference type="InterPro" id="IPR004489">
    <property type="entry name" value="Succ_DH/fum_Rdtase_Fe-S"/>
</dbReference>
<evidence type="ECO:0000256" key="5">
    <source>
        <dbReference type="ARBA" id="ARBA00022723"/>
    </source>
</evidence>
<comment type="caution">
    <text evidence="13">The sequence shown here is derived from an EMBL/GenBank/DDBJ whole genome shotgun (WGS) entry which is preliminary data.</text>
</comment>
<feature type="domain" description="4Fe-4S ferredoxin-type" evidence="12">
    <location>
        <begin position="149"/>
        <end position="179"/>
    </location>
</feature>
<keyword evidence="9 10" id="KW-0003">3Fe-4S</keyword>
<comment type="cofactor">
    <cofactor evidence="10">
        <name>[4Fe-4S] cluster</name>
        <dbReference type="ChEBI" id="CHEBI:49883"/>
    </cofactor>
    <text evidence="10">Binds 1 [4Fe-4S] cluster.</text>
</comment>
<keyword evidence="5 10" id="KW-0479">Metal-binding</keyword>
<dbReference type="Proteomes" id="UP001165685">
    <property type="component" value="Unassembled WGS sequence"/>
</dbReference>
<evidence type="ECO:0000256" key="7">
    <source>
        <dbReference type="ARBA" id="ARBA00023004"/>
    </source>
</evidence>
<dbReference type="PROSITE" id="PS00198">
    <property type="entry name" value="4FE4S_FER_1"/>
    <property type="match status" value="1"/>
</dbReference>
<dbReference type="NCBIfam" id="TIGR00384">
    <property type="entry name" value="dhsB"/>
    <property type="match status" value="1"/>
</dbReference>
<evidence type="ECO:0000256" key="3">
    <source>
        <dbReference type="ARBA" id="ARBA00022532"/>
    </source>
</evidence>
<evidence type="ECO:0000259" key="12">
    <source>
        <dbReference type="PROSITE" id="PS51379"/>
    </source>
</evidence>
<accession>A0ABT4TTZ3</accession>
<dbReference type="InterPro" id="IPR012675">
    <property type="entry name" value="Beta-grasp_dom_sf"/>
</dbReference>
<gene>
    <name evidence="13" type="ORF">O4U47_26850</name>
</gene>
<comment type="similarity">
    <text evidence="1 10">Belongs to the succinate dehydrogenase/fumarate reductase iron-sulfur protein family.</text>
</comment>
<dbReference type="PROSITE" id="PS00197">
    <property type="entry name" value="2FE2S_FER_1"/>
    <property type="match status" value="1"/>
</dbReference>
<dbReference type="InterPro" id="IPR025192">
    <property type="entry name" value="Succ_DH/fum_Rdtase_N"/>
</dbReference>
<evidence type="ECO:0000256" key="4">
    <source>
        <dbReference type="ARBA" id="ARBA00022714"/>
    </source>
</evidence>
<proteinExistence type="inferred from homology"/>
<evidence type="ECO:0000313" key="13">
    <source>
        <dbReference type="EMBL" id="MDA2808157.1"/>
    </source>
</evidence>
<dbReference type="InterPro" id="IPR017896">
    <property type="entry name" value="4Fe4S_Fe-S-bd"/>
</dbReference>
<evidence type="ECO:0000256" key="9">
    <source>
        <dbReference type="ARBA" id="ARBA00023291"/>
    </source>
</evidence>
<dbReference type="Gene3D" id="3.10.20.30">
    <property type="match status" value="1"/>
</dbReference>
<evidence type="ECO:0000256" key="10">
    <source>
        <dbReference type="RuleBase" id="RU361237"/>
    </source>
</evidence>
<dbReference type="NCBIfam" id="NF005746">
    <property type="entry name" value="PRK07570.1"/>
    <property type="match status" value="1"/>
</dbReference>
<keyword evidence="3" id="KW-0816">Tricarboxylic acid cycle</keyword>
<comment type="catalytic activity">
    <reaction evidence="10">
        <text>a quinone + succinate = fumarate + a quinol</text>
        <dbReference type="Rhea" id="RHEA:40523"/>
        <dbReference type="ChEBI" id="CHEBI:24646"/>
        <dbReference type="ChEBI" id="CHEBI:29806"/>
        <dbReference type="ChEBI" id="CHEBI:30031"/>
        <dbReference type="ChEBI" id="CHEBI:132124"/>
        <dbReference type="EC" id="1.3.5.1"/>
    </reaction>
</comment>
<dbReference type="Pfam" id="PF13237">
    <property type="entry name" value="Fer4_10"/>
    <property type="match status" value="1"/>
</dbReference>
<evidence type="ECO:0000256" key="8">
    <source>
        <dbReference type="ARBA" id="ARBA00023014"/>
    </source>
</evidence>
<feature type="domain" description="2Fe-2S ferredoxin-type" evidence="11">
    <location>
        <begin position="18"/>
        <end position="102"/>
    </location>
</feature>
<dbReference type="RefSeq" id="WP_270680771.1">
    <property type="nucleotide sequence ID" value="NZ_JAQFWP010000073.1"/>
</dbReference>
<protein>
    <recommendedName>
        <fullName evidence="10">Succinate dehydrogenase iron-sulfur subunit</fullName>
        <ecNumber evidence="10">1.3.5.1</ecNumber>
    </recommendedName>
</protein>
<dbReference type="InterPro" id="IPR006058">
    <property type="entry name" value="2Fe2S_fd_BS"/>
</dbReference>
<dbReference type="EC" id="1.3.5.1" evidence="10"/>
<evidence type="ECO:0000259" key="11">
    <source>
        <dbReference type="PROSITE" id="PS51085"/>
    </source>
</evidence>
<dbReference type="InterPro" id="IPR036010">
    <property type="entry name" value="2Fe-2S_ferredoxin-like_sf"/>
</dbReference>